<proteinExistence type="predicted"/>
<organism evidence="2">
    <name type="scientific">Acetithermum autotrophicum</name>
    <dbReference type="NCBI Taxonomy" id="1446466"/>
    <lineage>
        <taxon>Bacteria</taxon>
        <taxon>Candidatus Bipolaricaulota</taxon>
        <taxon>Candidatus Acetithermum</taxon>
    </lineage>
</organism>
<accession>H5SU97</accession>
<protein>
    <submittedName>
        <fullName evidence="2">Uncharacterized protein</fullName>
    </submittedName>
</protein>
<sequence length="47" mass="5268">MKWGEYNEQVAERVAGWVKEKIGARVLYILAIIGAFVLMSGAPSKWT</sequence>
<keyword evidence="1" id="KW-0472">Membrane</keyword>
<gene>
    <name evidence="2" type="ORF">HGMM_OP4C733</name>
</gene>
<name>H5SU97_ACEAU</name>
<evidence type="ECO:0000313" key="2">
    <source>
        <dbReference type="EMBL" id="BAL60097.1"/>
    </source>
</evidence>
<keyword evidence="1" id="KW-1133">Transmembrane helix</keyword>
<dbReference type="AlphaFoldDB" id="H5SU97"/>
<keyword evidence="1" id="KW-0812">Transmembrane</keyword>
<feature type="transmembrane region" description="Helical" evidence="1">
    <location>
        <begin position="22"/>
        <end position="42"/>
    </location>
</feature>
<reference evidence="2" key="1">
    <citation type="journal article" date="2005" name="Environ. Microbiol.">
        <title>Genetic and functional properties of uncultivated thermophilic crenarchaeotes from a subsurface gold mine as revealed by analysis of genome fragments.</title>
        <authorList>
            <person name="Nunoura T."/>
            <person name="Hirayama H."/>
            <person name="Takami H."/>
            <person name="Oida H."/>
            <person name="Nishi S."/>
            <person name="Shimamura S."/>
            <person name="Suzuki Y."/>
            <person name="Inagaki F."/>
            <person name="Takai K."/>
            <person name="Nealson K.H."/>
            <person name="Horikoshi K."/>
        </authorList>
    </citation>
    <scope>NUCLEOTIDE SEQUENCE</scope>
</reference>
<evidence type="ECO:0000256" key="1">
    <source>
        <dbReference type="SAM" id="Phobius"/>
    </source>
</evidence>
<dbReference type="EMBL" id="AP011803">
    <property type="protein sequence ID" value="BAL60097.1"/>
    <property type="molecule type" value="Genomic_DNA"/>
</dbReference>
<reference evidence="2" key="2">
    <citation type="journal article" date="2012" name="PLoS ONE">
        <title>A Deeply Branching Thermophilic Bacterium with an Ancient Acetyl-CoA Pathway Dominates a Subsurface Ecosystem.</title>
        <authorList>
            <person name="Takami H."/>
            <person name="Noguchi H."/>
            <person name="Takaki Y."/>
            <person name="Uchiyama I."/>
            <person name="Toyoda A."/>
            <person name="Nishi S."/>
            <person name="Chee G.-J."/>
            <person name="Arai W."/>
            <person name="Nunoura T."/>
            <person name="Itoh T."/>
            <person name="Hattori M."/>
            <person name="Takai K."/>
        </authorList>
    </citation>
    <scope>NUCLEOTIDE SEQUENCE</scope>
</reference>